<dbReference type="GO" id="GO:0003700">
    <property type="term" value="F:DNA-binding transcription factor activity"/>
    <property type="evidence" value="ECO:0007669"/>
    <property type="project" value="InterPro"/>
</dbReference>
<dbReference type="SUPFAM" id="SSF46785">
    <property type="entry name" value="Winged helix' DNA-binding domain"/>
    <property type="match status" value="1"/>
</dbReference>
<dbReference type="GO" id="GO:0003677">
    <property type="term" value="F:DNA binding"/>
    <property type="evidence" value="ECO:0007669"/>
    <property type="project" value="UniProtKB-KW"/>
</dbReference>
<proteinExistence type="inferred from homology"/>
<dbReference type="AlphaFoldDB" id="A0A923LJ28"/>
<sequence>MLNLSELEQLTAFADLGTLSKTAEELHISQPTLTRTMKQIEEAFGVPLFERGKNRIYLNETGLKAVEYARKLLYDAENAVRQVQTFHARLHTILVESCAPAPLWTLLPLLSENFPEQTISSRLVEIPSVIEDVTAGKCEIGILPFPINENTVACRPIIREELFVCVPKEHELAKKQKLTLSALNGFNCLLRSEIGFWNELCREKMPASRFLVQTDEFAFEELARESSLPCFTTNLAENMYDILEERKRIPVMDKEANVTYHMIYKKQKKEYHTIEEQLRKKDRQ</sequence>
<dbReference type="Gene3D" id="3.40.190.290">
    <property type="match status" value="1"/>
</dbReference>
<evidence type="ECO:0000256" key="3">
    <source>
        <dbReference type="ARBA" id="ARBA00023125"/>
    </source>
</evidence>
<dbReference type="InterPro" id="IPR000847">
    <property type="entry name" value="LysR_HTH_N"/>
</dbReference>
<evidence type="ECO:0000256" key="2">
    <source>
        <dbReference type="ARBA" id="ARBA00023015"/>
    </source>
</evidence>
<evidence type="ECO:0000259" key="5">
    <source>
        <dbReference type="PROSITE" id="PS50931"/>
    </source>
</evidence>
<protein>
    <submittedName>
        <fullName evidence="6">LysR family transcriptional regulator</fullName>
    </submittedName>
</protein>
<dbReference type="PRINTS" id="PR00039">
    <property type="entry name" value="HTHLYSR"/>
</dbReference>
<dbReference type="PANTHER" id="PTHR30346:SF0">
    <property type="entry name" value="HCA OPERON TRANSCRIPTIONAL ACTIVATOR HCAR"/>
    <property type="match status" value="1"/>
</dbReference>
<dbReference type="InterPro" id="IPR036390">
    <property type="entry name" value="WH_DNA-bd_sf"/>
</dbReference>
<dbReference type="CDD" id="cd05466">
    <property type="entry name" value="PBP2_LTTR_substrate"/>
    <property type="match status" value="1"/>
</dbReference>
<keyword evidence="3" id="KW-0238">DNA-binding</keyword>
<accession>A0A923LJ28</accession>
<dbReference type="RefSeq" id="WP_186875601.1">
    <property type="nucleotide sequence ID" value="NZ_JACOPF010000001.1"/>
</dbReference>
<dbReference type="Gene3D" id="1.10.10.10">
    <property type="entry name" value="Winged helix-like DNA-binding domain superfamily/Winged helix DNA-binding domain"/>
    <property type="match status" value="1"/>
</dbReference>
<feature type="domain" description="HTH lysR-type" evidence="5">
    <location>
        <begin position="2"/>
        <end position="59"/>
    </location>
</feature>
<evidence type="ECO:0000256" key="1">
    <source>
        <dbReference type="ARBA" id="ARBA00009437"/>
    </source>
</evidence>
<evidence type="ECO:0000313" key="6">
    <source>
        <dbReference type="EMBL" id="MBC5689022.1"/>
    </source>
</evidence>
<gene>
    <name evidence="6" type="ORF">H8S37_08795</name>
</gene>
<dbReference type="InterPro" id="IPR005119">
    <property type="entry name" value="LysR_subst-bd"/>
</dbReference>
<dbReference type="SUPFAM" id="SSF53850">
    <property type="entry name" value="Periplasmic binding protein-like II"/>
    <property type="match status" value="1"/>
</dbReference>
<dbReference type="EMBL" id="JACOPF010000001">
    <property type="protein sequence ID" value="MBC5689022.1"/>
    <property type="molecule type" value="Genomic_DNA"/>
</dbReference>
<reference evidence="6" key="1">
    <citation type="submission" date="2020-08" db="EMBL/GenBank/DDBJ databases">
        <title>Genome public.</title>
        <authorList>
            <person name="Liu C."/>
            <person name="Sun Q."/>
        </authorList>
    </citation>
    <scope>NUCLEOTIDE SEQUENCE</scope>
    <source>
        <strain evidence="6">NSJ-55</strain>
    </source>
</reference>
<dbReference type="GO" id="GO:0032993">
    <property type="term" value="C:protein-DNA complex"/>
    <property type="evidence" value="ECO:0007669"/>
    <property type="project" value="TreeGrafter"/>
</dbReference>
<dbReference type="InterPro" id="IPR036388">
    <property type="entry name" value="WH-like_DNA-bd_sf"/>
</dbReference>
<dbReference type="Pfam" id="PF00126">
    <property type="entry name" value="HTH_1"/>
    <property type="match status" value="1"/>
</dbReference>
<dbReference type="Proteomes" id="UP000652477">
    <property type="component" value="Unassembled WGS sequence"/>
</dbReference>
<evidence type="ECO:0000313" key="7">
    <source>
        <dbReference type="Proteomes" id="UP000652477"/>
    </source>
</evidence>
<comment type="similarity">
    <text evidence="1">Belongs to the LysR transcriptional regulatory family.</text>
</comment>
<evidence type="ECO:0000256" key="4">
    <source>
        <dbReference type="ARBA" id="ARBA00023163"/>
    </source>
</evidence>
<comment type="caution">
    <text evidence="6">The sequence shown here is derived from an EMBL/GenBank/DDBJ whole genome shotgun (WGS) entry which is preliminary data.</text>
</comment>
<keyword evidence="2" id="KW-0805">Transcription regulation</keyword>
<organism evidence="6 7">
    <name type="scientific">Mediterraneibacter hominis</name>
    <dbReference type="NCBI Taxonomy" id="2763054"/>
    <lineage>
        <taxon>Bacteria</taxon>
        <taxon>Bacillati</taxon>
        <taxon>Bacillota</taxon>
        <taxon>Clostridia</taxon>
        <taxon>Lachnospirales</taxon>
        <taxon>Lachnospiraceae</taxon>
        <taxon>Mediterraneibacter</taxon>
    </lineage>
</organism>
<keyword evidence="7" id="KW-1185">Reference proteome</keyword>
<dbReference type="Pfam" id="PF03466">
    <property type="entry name" value="LysR_substrate"/>
    <property type="match status" value="1"/>
</dbReference>
<dbReference type="PANTHER" id="PTHR30346">
    <property type="entry name" value="TRANSCRIPTIONAL DUAL REGULATOR HCAR-RELATED"/>
    <property type="match status" value="1"/>
</dbReference>
<dbReference type="PROSITE" id="PS50931">
    <property type="entry name" value="HTH_LYSR"/>
    <property type="match status" value="1"/>
</dbReference>
<name>A0A923LJ28_9FIRM</name>
<keyword evidence="4" id="KW-0804">Transcription</keyword>